<dbReference type="EMBL" id="JAABOA010007552">
    <property type="protein sequence ID" value="KAF9540355.1"/>
    <property type="molecule type" value="Genomic_DNA"/>
</dbReference>
<protein>
    <submittedName>
        <fullName evidence="2">Uncharacterized protein</fullName>
    </submittedName>
</protein>
<dbReference type="AlphaFoldDB" id="A0A9P6F231"/>
<gene>
    <name evidence="2" type="ORF">BGW38_009873</name>
</gene>
<dbReference type="OrthoDB" id="2430788at2759"/>
<keyword evidence="3" id="KW-1185">Reference proteome</keyword>
<feature type="compositionally biased region" description="Polar residues" evidence="1">
    <location>
        <begin position="66"/>
        <end position="131"/>
    </location>
</feature>
<evidence type="ECO:0000313" key="2">
    <source>
        <dbReference type="EMBL" id="KAF9540355.1"/>
    </source>
</evidence>
<sequence length="211" mass="23708">MGAAGSSTRAIHNHHPGSGRSNGSTNLKGRGSFSKDQTFYTPNPNNQFIQHYHQQLSNSYDRKHNLTSSNRSRGYSQNHSCTRSQQHLQIPSSFPATSTTKPLQYSTSSPSSGNPLTQHPQHHASSLSLQKTFGRRRSSNQTMESLSPSSHGSIFSTTPNSSIHHDHLPRHSEEHPDDLISGQEFRWLHGRRYHNTPSLYMLPNDTEEVDR</sequence>
<name>A0A9P6F231_9FUNG</name>
<feature type="region of interest" description="Disordered" evidence="1">
    <location>
        <begin position="1"/>
        <end position="177"/>
    </location>
</feature>
<dbReference type="Proteomes" id="UP000780801">
    <property type="component" value="Unassembled WGS sequence"/>
</dbReference>
<evidence type="ECO:0000256" key="1">
    <source>
        <dbReference type="SAM" id="MobiDB-lite"/>
    </source>
</evidence>
<feature type="compositionally biased region" description="Basic and acidic residues" evidence="1">
    <location>
        <begin position="163"/>
        <end position="177"/>
    </location>
</feature>
<proteinExistence type="predicted"/>
<feature type="compositionally biased region" description="Polar residues" evidence="1">
    <location>
        <begin position="1"/>
        <end position="10"/>
    </location>
</feature>
<feature type="compositionally biased region" description="Polar residues" evidence="1">
    <location>
        <begin position="139"/>
        <end position="162"/>
    </location>
</feature>
<accession>A0A9P6F231</accession>
<feature type="compositionally biased region" description="Polar residues" evidence="1">
    <location>
        <begin position="34"/>
        <end position="59"/>
    </location>
</feature>
<comment type="caution">
    <text evidence="2">The sequence shown here is derived from an EMBL/GenBank/DDBJ whole genome shotgun (WGS) entry which is preliminary data.</text>
</comment>
<reference evidence="2" key="1">
    <citation type="journal article" date="2020" name="Fungal Divers.">
        <title>Resolving the Mortierellaceae phylogeny through synthesis of multi-gene phylogenetics and phylogenomics.</title>
        <authorList>
            <person name="Vandepol N."/>
            <person name="Liber J."/>
            <person name="Desiro A."/>
            <person name="Na H."/>
            <person name="Kennedy M."/>
            <person name="Barry K."/>
            <person name="Grigoriev I.V."/>
            <person name="Miller A.N."/>
            <person name="O'Donnell K."/>
            <person name="Stajich J.E."/>
            <person name="Bonito G."/>
        </authorList>
    </citation>
    <scope>NUCLEOTIDE SEQUENCE</scope>
    <source>
        <strain evidence="2">KOD1015</strain>
    </source>
</reference>
<organism evidence="2 3">
    <name type="scientific">Lunasporangiospora selenospora</name>
    <dbReference type="NCBI Taxonomy" id="979761"/>
    <lineage>
        <taxon>Eukaryota</taxon>
        <taxon>Fungi</taxon>
        <taxon>Fungi incertae sedis</taxon>
        <taxon>Mucoromycota</taxon>
        <taxon>Mortierellomycotina</taxon>
        <taxon>Mortierellomycetes</taxon>
        <taxon>Mortierellales</taxon>
        <taxon>Mortierellaceae</taxon>
        <taxon>Lunasporangiospora</taxon>
    </lineage>
</organism>
<evidence type="ECO:0000313" key="3">
    <source>
        <dbReference type="Proteomes" id="UP000780801"/>
    </source>
</evidence>